<dbReference type="EC" id="3.1.2.4" evidence="2"/>
<dbReference type="InterPro" id="IPR045004">
    <property type="entry name" value="ECH_dom"/>
</dbReference>
<dbReference type="NCBIfam" id="NF004127">
    <property type="entry name" value="PRK05617.1"/>
    <property type="match status" value="1"/>
</dbReference>
<dbReference type="InterPro" id="IPR029045">
    <property type="entry name" value="ClpP/crotonase-like_dom_sf"/>
</dbReference>
<organism evidence="5 6">
    <name type="scientific">Corynebacterium yudongzhengii</name>
    <dbReference type="NCBI Taxonomy" id="2080740"/>
    <lineage>
        <taxon>Bacteria</taxon>
        <taxon>Bacillati</taxon>
        <taxon>Actinomycetota</taxon>
        <taxon>Actinomycetes</taxon>
        <taxon>Mycobacteriales</taxon>
        <taxon>Corynebacteriaceae</taxon>
        <taxon>Corynebacterium</taxon>
    </lineage>
</organism>
<proteinExistence type="predicted"/>
<evidence type="ECO:0000256" key="2">
    <source>
        <dbReference type="ARBA" id="ARBA00011915"/>
    </source>
</evidence>
<evidence type="ECO:0000313" key="5">
    <source>
        <dbReference type="EMBL" id="PWC02100.1"/>
    </source>
</evidence>
<name>A0A2U1T7X0_9CORY</name>
<sequence>MDTPVITSISNATGVIALNRPRALNSLNPEMVEIIAEALESWRDDDTVEQVLIHAPERGFCAGGDVRAAREAVLEGKSDEADQFFAGEYRLNNLLAEYPKPFAALADGVIMGGGQGISMHGSHRIVTENAFASMPEMAIGYITDVGMSYALQAITGKATGRFLALTGYRLKAEDMLHTGLATHVVDSPDIEALTRQSFDDVLADARTTAIDPPIARVAEDIEAVFRYGSWEEIDKALRSHDNQEFVELVDELIAGASKASLVATAELLAVNAERNLSEALDNELRLGSFMIRQPDFAEGVRAVLVDKTKDASFGDPLPASEYRQYLR</sequence>
<dbReference type="Pfam" id="PF16113">
    <property type="entry name" value="ECH_2"/>
    <property type="match status" value="1"/>
</dbReference>
<reference evidence="6" key="1">
    <citation type="submission" date="2018-04" db="EMBL/GenBank/DDBJ databases">
        <authorList>
            <person name="Liu S."/>
            <person name="Wang Z."/>
            <person name="Li J."/>
        </authorList>
    </citation>
    <scope>NUCLEOTIDE SEQUENCE [LARGE SCALE GENOMIC DNA]</scope>
    <source>
        <strain evidence="6">2189</strain>
    </source>
</reference>
<evidence type="ECO:0000259" key="4">
    <source>
        <dbReference type="Pfam" id="PF16113"/>
    </source>
</evidence>
<accession>A0A2U1T7X0</accession>
<dbReference type="KEGG" id="cyz:C3B44_07880"/>
<dbReference type="InterPro" id="IPR032259">
    <property type="entry name" value="HIBYL-CoA-H"/>
</dbReference>
<gene>
    <name evidence="5" type="ORF">DF222_04500</name>
</gene>
<dbReference type="SUPFAM" id="SSF52096">
    <property type="entry name" value="ClpP/crotonase"/>
    <property type="match status" value="1"/>
</dbReference>
<evidence type="ECO:0000256" key="1">
    <source>
        <dbReference type="ARBA" id="ARBA00001709"/>
    </source>
</evidence>
<comment type="caution">
    <text evidence="5">The sequence shown here is derived from an EMBL/GenBank/DDBJ whole genome shotgun (WGS) entry which is preliminary data.</text>
</comment>
<feature type="domain" description="Enoyl-CoA hydratase/isomerase" evidence="4">
    <location>
        <begin position="14"/>
        <end position="313"/>
    </location>
</feature>
<dbReference type="EMBL" id="QEEZ01000006">
    <property type="protein sequence ID" value="PWC02100.1"/>
    <property type="molecule type" value="Genomic_DNA"/>
</dbReference>
<dbReference type="AlphaFoldDB" id="A0A2U1T7X0"/>
<dbReference type="RefSeq" id="WP_108431895.1">
    <property type="nucleotide sequence ID" value="NZ_CP026947.1"/>
</dbReference>
<keyword evidence="3 5" id="KW-0378">Hydrolase</keyword>
<dbReference type="GO" id="GO:0006574">
    <property type="term" value="P:L-valine catabolic process"/>
    <property type="evidence" value="ECO:0007669"/>
    <property type="project" value="TreeGrafter"/>
</dbReference>
<dbReference type="OrthoDB" id="9790967at2"/>
<keyword evidence="6" id="KW-1185">Reference proteome</keyword>
<dbReference type="PANTHER" id="PTHR43176:SF3">
    <property type="entry name" value="3-HYDROXYISOBUTYRYL-COA HYDROLASE, MITOCHONDRIAL"/>
    <property type="match status" value="1"/>
</dbReference>
<dbReference type="GO" id="GO:0003860">
    <property type="term" value="F:3-hydroxyisobutyryl-CoA hydrolase activity"/>
    <property type="evidence" value="ECO:0007669"/>
    <property type="project" value="UniProtKB-EC"/>
</dbReference>
<dbReference type="Proteomes" id="UP000244989">
    <property type="component" value="Unassembled WGS sequence"/>
</dbReference>
<dbReference type="Gene3D" id="3.90.226.10">
    <property type="entry name" value="2-enoyl-CoA Hydratase, Chain A, domain 1"/>
    <property type="match status" value="1"/>
</dbReference>
<dbReference type="PANTHER" id="PTHR43176">
    <property type="entry name" value="3-HYDROXYISOBUTYRYL-COA HYDROLASE-RELATED"/>
    <property type="match status" value="1"/>
</dbReference>
<comment type="catalytic activity">
    <reaction evidence="1">
        <text>3-hydroxy-2-methylpropanoyl-CoA + H2O = 3-hydroxy-2-methylpropanoate + CoA + H(+)</text>
        <dbReference type="Rhea" id="RHEA:20888"/>
        <dbReference type="ChEBI" id="CHEBI:11805"/>
        <dbReference type="ChEBI" id="CHEBI:15377"/>
        <dbReference type="ChEBI" id="CHEBI:15378"/>
        <dbReference type="ChEBI" id="CHEBI:57287"/>
        <dbReference type="ChEBI" id="CHEBI:57340"/>
        <dbReference type="EC" id="3.1.2.4"/>
    </reaction>
</comment>
<dbReference type="CDD" id="cd06558">
    <property type="entry name" value="crotonase-like"/>
    <property type="match status" value="1"/>
</dbReference>
<evidence type="ECO:0000313" key="6">
    <source>
        <dbReference type="Proteomes" id="UP000244989"/>
    </source>
</evidence>
<protein>
    <recommendedName>
        <fullName evidence="2">3-hydroxyisobutyryl-CoA hydrolase</fullName>
        <ecNumber evidence="2">3.1.2.4</ecNumber>
    </recommendedName>
</protein>
<evidence type="ECO:0000256" key="3">
    <source>
        <dbReference type="ARBA" id="ARBA00022801"/>
    </source>
</evidence>